<evidence type="ECO:0000313" key="2">
    <source>
        <dbReference type="Proteomes" id="UP000030686"/>
    </source>
</evidence>
<keyword evidence="2" id="KW-1185">Reference proteome</keyword>
<accession>W6QC08</accession>
<reference evidence="1" key="1">
    <citation type="journal article" date="2014" name="Nat. Commun.">
        <title>Multiple recent horizontal transfers of a large genomic region in cheese making fungi.</title>
        <authorList>
            <person name="Cheeseman K."/>
            <person name="Ropars J."/>
            <person name="Renault P."/>
            <person name="Dupont J."/>
            <person name="Gouzy J."/>
            <person name="Branca A."/>
            <person name="Abraham A.L."/>
            <person name="Ceppi M."/>
            <person name="Conseiller E."/>
            <person name="Debuchy R."/>
            <person name="Malagnac F."/>
            <person name="Goarin A."/>
            <person name="Silar P."/>
            <person name="Lacoste S."/>
            <person name="Sallet E."/>
            <person name="Bensimon A."/>
            <person name="Giraud T."/>
            <person name="Brygoo Y."/>
        </authorList>
    </citation>
    <scope>NUCLEOTIDE SEQUENCE [LARGE SCALE GENOMIC DNA]</scope>
    <source>
        <strain evidence="1">FM164</strain>
    </source>
</reference>
<gene>
    <name evidence="1" type="ORF">PROQFM164_S02g001835</name>
</gene>
<protein>
    <submittedName>
        <fullName evidence="1">Genomic scaffold, ProqFM164S02</fullName>
    </submittedName>
</protein>
<organism evidence="1 2">
    <name type="scientific">Penicillium roqueforti (strain FM164)</name>
    <dbReference type="NCBI Taxonomy" id="1365484"/>
    <lineage>
        <taxon>Eukaryota</taxon>
        <taxon>Fungi</taxon>
        <taxon>Dikarya</taxon>
        <taxon>Ascomycota</taxon>
        <taxon>Pezizomycotina</taxon>
        <taxon>Eurotiomycetes</taxon>
        <taxon>Eurotiomycetidae</taxon>
        <taxon>Eurotiales</taxon>
        <taxon>Aspergillaceae</taxon>
        <taxon>Penicillium</taxon>
    </lineage>
</organism>
<dbReference type="AlphaFoldDB" id="W6QC08"/>
<dbReference type="Proteomes" id="UP000030686">
    <property type="component" value="Unassembled WGS sequence"/>
</dbReference>
<evidence type="ECO:0000313" key="1">
    <source>
        <dbReference type="EMBL" id="CDM31684.1"/>
    </source>
</evidence>
<name>W6QC08_PENRF</name>
<dbReference type="EMBL" id="HG792016">
    <property type="protein sequence ID" value="CDM31684.1"/>
    <property type="molecule type" value="Genomic_DNA"/>
</dbReference>
<proteinExistence type="predicted"/>
<sequence length="59" mass="6454">MCELLASRRNHGGLRAFSHSTRRGVVSLVLVRPCSPLSMNHTEILKLSAGLQPAYSDGY</sequence>